<name>A0AAP9XZQ2_BURGL</name>
<reference evidence="1 3" key="1">
    <citation type="submission" date="2020-12" db="EMBL/GenBank/DDBJ databases">
        <title>FDA dAtabase for Regulatory Grade micrObial Sequences (FDA-ARGOS): Supporting development and validation of Infectious Disease Dx tests.</title>
        <authorList>
            <person name="Minogue T."/>
            <person name="Wolcott M."/>
            <person name="Wasieloski L."/>
            <person name="Aguilar W."/>
            <person name="Moore D."/>
            <person name="Jaissle J."/>
            <person name="Tallon L."/>
            <person name="Sadzewicz L."/>
            <person name="Zhao X."/>
            <person name="Boylan J."/>
            <person name="Ott S."/>
            <person name="Bowen H."/>
            <person name="Vavikolanu K."/>
            <person name="Mehta A."/>
            <person name="Aluvathingal J."/>
            <person name="Nadendla S."/>
            <person name="Yan Y."/>
            <person name="Sichtig H."/>
        </authorList>
    </citation>
    <scope>NUCLEOTIDE SEQUENCE [LARGE SCALE GENOMIC DNA]</scope>
    <source>
        <strain evidence="1 3">FDAARGOS_949</strain>
    </source>
</reference>
<dbReference type="Proteomes" id="UP000594892">
    <property type="component" value="Chromosome 1"/>
</dbReference>
<sequence length="79" mass="8811">MALSGELHDADWSVAIETVAEEAGGYRCRIQLMLRLPEGPCEHAFTHSRCHPREADAAVEGLRVGMTWIEMRKANAFTI</sequence>
<dbReference type="EMBL" id="CP065600">
    <property type="protein sequence ID" value="QPQ91325.1"/>
    <property type="molecule type" value="Genomic_DNA"/>
</dbReference>
<dbReference type="AlphaFoldDB" id="A0AAP9XZQ2"/>
<organism evidence="1 3">
    <name type="scientific">Burkholderia glumae</name>
    <name type="common">Pseudomonas glumae</name>
    <dbReference type="NCBI Taxonomy" id="337"/>
    <lineage>
        <taxon>Bacteria</taxon>
        <taxon>Pseudomonadati</taxon>
        <taxon>Pseudomonadota</taxon>
        <taxon>Betaproteobacteria</taxon>
        <taxon>Burkholderiales</taxon>
        <taxon>Burkholderiaceae</taxon>
        <taxon>Burkholderia</taxon>
    </lineage>
</organism>
<evidence type="ECO:0000313" key="3">
    <source>
        <dbReference type="Proteomes" id="UP000594892"/>
    </source>
</evidence>
<evidence type="ECO:0008006" key="5">
    <source>
        <dbReference type="Google" id="ProtNLM"/>
    </source>
</evidence>
<dbReference type="Proteomes" id="UP001056386">
    <property type="component" value="Chromosome 2"/>
</dbReference>
<proteinExistence type="predicted"/>
<evidence type="ECO:0000313" key="2">
    <source>
        <dbReference type="EMBL" id="USS44078.1"/>
    </source>
</evidence>
<evidence type="ECO:0000313" key="4">
    <source>
        <dbReference type="Proteomes" id="UP001056386"/>
    </source>
</evidence>
<evidence type="ECO:0000313" key="1">
    <source>
        <dbReference type="EMBL" id="QPQ91325.1"/>
    </source>
</evidence>
<dbReference type="EMBL" id="CP099583">
    <property type="protein sequence ID" value="USS44078.1"/>
    <property type="molecule type" value="Genomic_DNA"/>
</dbReference>
<dbReference type="GeneID" id="45693931"/>
<dbReference type="RefSeq" id="WP_015878045.1">
    <property type="nucleotide sequence ID" value="NZ_CP021075.1"/>
</dbReference>
<gene>
    <name evidence="1" type="ORF">I6H06_06080</name>
    <name evidence="2" type="ORF">NFI99_10650</name>
</gene>
<keyword evidence="4" id="KW-1185">Reference proteome</keyword>
<reference evidence="2" key="2">
    <citation type="submission" date="2022-06" db="EMBL/GenBank/DDBJ databases">
        <title>Draft genome sequence of Burkholderia glumae strain GR20004 isolated from rice panicle showing bacterial panicle blight.</title>
        <authorList>
            <person name="Choi S.Y."/>
            <person name="Lee Y.H."/>
        </authorList>
    </citation>
    <scope>NUCLEOTIDE SEQUENCE</scope>
    <source>
        <strain evidence="2">GR20004</strain>
    </source>
</reference>
<accession>A0AAP9XZQ2</accession>
<protein>
    <recommendedName>
        <fullName evidence="5">UDP-glucose 4-epimerase</fullName>
    </recommendedName>
</protein>